<dbReference type="SMART" id="SM00365">
    <property type="entry name" value="LRR_SD22"/>
    <property type="match status" value="3"/>
</dbReference>
<proteinExistence type="predicted"/>
<sequence>MHRKEKQVRGRRRCGARVRKRLVRGINRRPCLRMHLPIEIYHTNNITIICPVIATATTTTTIDITTTATATATAYFYHYYYNKSLQLLVKQMPPHTDAHVTSQYSVSDKQLIRQSTKFISIPELSCNNVTIRHSYRQHVEASAFVSCADIFCDNDYDEENSTSDCNSTDKGKGINNGRYAATGECYNSKANDSNDKSVDSMQEWCRIRICNDERRRQREKLAGYKRKQWSKKRVNQFIGNFILFISTLQVSLACPEIVTSICHCDDSQNGIILKCSHTDGSQVVRMLRANQINLGLVQQLEMQDSGLKDIPAGFFSGLFIKRLDLSYNSITNIDENSFLGMNNVLQELILHHNNLTQLPSKALTPLSALLRLDLSNNSIGDIEAEHAFPPLSKLYDVSLANNRICQIHKNAFDDVKYSIQTINLGRNCLKEVPASAIRGFKQLMALHLHNNNISSLGALSFMNLPLINLLNLASNQISTIHKQTFLNVPNLRYLYLTRNRITDILPHQFNSFEQLEMLDLTGNYLIELRENSFSNLKNLRQLYLGENRITSIKPDSFANSSVVILILNSNRLAELQEGMFNGLTKLQQLALKDNQIRSIDQNSFYSNPSLAMLDLSNNELMDIPPSTFLAQINLFLIDLSGNKLIRTPYGAFSRRVKTVLLQENPLVCSERVHMLQQGVGIYIASSEDIVCGHHKNPNQNIENSSDTTNMLPTSTYFMVGHGEETNFKQEEKLLLRKTPSVIRPLSTVDNEVDKPEAGVDKQEKNGTNKVIPVRPINEPVNIQSNLSLKSSEIPSTEQFTDATESWARTNPEFQNYGTRSYEDNGKLSEDLEMRDKNRSENHQHLFDTTNMIHPFPVPFLKRPLKLSKAYAAAPGTITATDPTSANNRIFNEQTLPPSIVVANHIQESDHTTSAQKINRSYIGKNPMENKREAQENGEQIFFDLDTTERLERVTAPSVIILICLSTVAIVMAAVLIGLCIAKHRRLQIYHGSMTTDSAANTNAYVTAQLDMIYGTVRRNRNVSTLNRFDDGQPWIYAPTSYGSTGYYK</sequence>
<keyword evidence="4" id="KW-0325">Glycoprotein</keyword>
<evidence type="ECO:0000313" key="7">
    <source>
        <dbReference type="EMBL" id="VDK82483.1"/>
    </source>
</evidence>
<dbReference type="AlphaFoldDB" id="A0A182EEF6"/>
<name>A0A182EEF6_ONCOC</name>
<dbReference type="SUPFAM" id="SSF52058">
    <property type="entry name" value="L domain-like"/>
    <property type="match status" value="2"/>
</dbReference>
<dbReference type="OrthoDB" id="1055097at2759"/>
<evidence type="ECO:0000256" key="6">
    <source>
        <dbReference type="SAM" id="Phobius"/>
    </source>
</evidence>
<dbReference type="Proteomes" id="UP000271087">
    <property type="component" value="Unassembled WGS sequence"/>
</dbReference>
<evidence type="ECO:0000256" key="2">
    <source>
        <dbReference type="ARBA" id="ARBA00022729"/>
    </source>
</evidence>
<feature type="region of interest" description="Disordered" evidence="5">
    <location>
        <begin position="793"/>
        <end position="823"/>
    </location>
</feature>
<dbReference type="PROSITE" id="PS51450">
    <property type="entry name" value="LRR"/>
    <property type="match status" value="8"/>
</dbReference>
<dbReference type="Pfam" id="PF00560">
    <property type="entry name" value="LRR_1"/>
    <property type="match status" value="1"/>
</dbReference>
<dbReference type="WBParaSite" id="nOo.2.0.1.t06462-RA">
    <property type="protein sequence ID" value="nOo.2.0.1.t06462-RA"/>
    <property type="gene ID" value="nOo.2.0.1.g06462"/>
</dbReference>
<dbReference type="InterPro" id="IPR032675">
    <property type="entry name" value="LRR_dom_sf"/>
</dbReference>
<keyword evidence="6" id="KW-1133">Transmembrane helix</keyword>
<feature type="compositionally biased region" description="Polar residues" evidence="5">
    <location>
        <begin position="793"/>
        <end position="818"/>
    </location>
</feature>
<evidence type="ECO:0000256" key="5">
    <source>
        <dbReference type="SAM" id="MobiDB-lite"/>
    </source>
</evidence>
<dbReference type="PANTHER" id="PTHR45842">
    <property type="entry name" value="SYNAPTIC ADHESION-LIKE MOLECULE SALM"/>
    <property type="match status" value="1"/>
</dbReference>
<evidence type="ECO:0000256" key="1">
    <source>
        <dbReference type="ARBA" id="ARBA00022614"/>
    </source>
</evidence>
<keyword evidence="2" id="KW-0732">Signal</keyword>
<dbReference type="Gene3D" id="3.80.10.10">
    <property type="entry name" value="Ribonuclease Inhibitor"/>
    <property type="match status" value="3"/>
</dbReference>
<dbReference type="STRING" id="42157.A0A182EEF6"/>
<keyword evidence="1" id="KW-0433">Leucine-rich repeat</keyword>
<dbReference type="InterPro" id="IPR003591">
    <property type="entry name" value="Leu-rich_rpt_typical-subtyp"/>
</dbReference>
<organism evidence="9">
    <name type="scientific">Onchocerca ochengi</name>
    <name type="common">Filarial nematode worm</name>
    <dbReference type="NCBI Taxonomy" id="42157"/>
    <lineage>
        <taxon>Eukaryota</taxon>
        <taxon>Metazoa</taxon>
        <taxon>Ecdysozoa</taxon>
        <taxon>Nematoda</taxon>
        <taxon>Chromadorea</taxon>
        <taxon>Rhabditida</taxon>
        <taxon>Spirurina</taxon>
        <taxon>Spiruromorpha</taxon>
        <taxon>Filarioidea</taxon>
        <taxon>Onchocercidae</taxon>
        <taxon>Onchocerca</taxon>
    </lineage>
</organism>
<dbReference type="InterPro" id="IPR050467">
    <property type="entry name" value="LRFN"/>
</dbReference>
<keyword evidence="3" id="KW-0677">Repeat</keyword>
<dbReference type="EMBL" id="UYRW01002012">
    <property type="protein sequence ID" value="VDK82483.1"/>
    <property type="molecule type" value="Genomic_DNA"/>
</dbReference>
<evidence type="ECO:0000256" key="4">
    <source>
        <dbReference type="ARBA" id="ARBA00023180"/>
    </source>
</evidence>
<dbReference type="SMART" id="SM00369">
    <property type="entry name" value="LRR_TYP"/>
    <property type="match status" value="14"/>
</dbReference>
<keyword evidence="6" id="KW-0812">Transmembrane</keyword>
<gene>
    <name evidence="7" type="ORF">NOO_LOCUS6462</name>
</gene>
<keyword evidence="8" id="KW-1185">Reference proteome</keyword>
<dbReference type="PANTHER" id="PTHR45842:SF12">
    <property type="entry name" value="KEKKON 5, ISOFORM A"/>
    <property type="match status" value="1"/>
</dbReference>
<reference evidence="9" key="1">
    <citation type="submission" date="2016-06" db="UniProtKB">
        <authorList>
            <consortium name="WormBaseParasite"/>
        </authorList>
    </citation>
    <scope>IDENTIFICATION</scope>
</reference>
<keyword evidence="6" id="KW-0472">Membrane</keyword>
<reference evidence="7 8" key="2">
    <citation type="submission" date="2018-08" db="EMBL/GenBank/DDBJ databases">
        <authorList>
            <person name="Laetsch R D."/>
            <person name="Stevens L."/>
            <person name="Kumar S."/>
            <person name="Blaxter L. M."/>
        </authorList>
    </citation>
    <scope>NUCLEOTIDE SEQUENCE [LARGE SCALE GENOMIC DNA]</scope>
</reference>
<evidence type="ECO:0000313" key="8">
    <source>
        <dbReference type="Proteomes" id="UP000271087"/>
    </source>
</evidence>
<accession>A0A182EEF6</accession>
<feature type="transmembrane region" description="Helical" evidence="6">
    <location>
        <begin position="958"/>
        <end position="981"/>
    </location>
</feature>
<protein>
    <submittedName>
        <fullName evidence="9">LRRCT domain-containing protein</fullName>
    </submittedName>
</protein>
<evidence type="ECO:0000256" key="3">
    <source>
        <dbReference type="ARBA" id="ARBA00022737"/>
    </source>
</evidence>
<evidence type="ECO:0000313" key="9">
    <source>
        <dbReference type="WBParaSite" id="nOo.2.0.1.t06462-RA"/>
    </source>
</evidence>
<dbReference type="Pfam" id="PF13855">
    <property type="entry name" value="LRR_8"/>
    <property type="match status" value="3"/>
</dbReference>
<dbReference type="InterPro" id="IPR001611">
    <property type="entry name" value="Leu-rich_rpt"/>
</dbReference>